<comment type="caution">
    <text evidence="3">The sequence shown here is derived from an EMBL/GenBank/DDBJ whole genome shotgun (WGS) entry which is preliminary data.</text>
</comment>
<accession>A0A1R1PQC9</accession>
<name>A0A1R1PQC9_ZANCU</name>
<proteinExistence type="predicted"/>
<dbReference type="Proteomes" id="UP000188320">
    <property type="component" value="Unassembled WGS sequence"/>
</dbReference>
<evidence type="ECO:0000313" key="3">
    <source>
        <dbReference type="EMBL" id="OMH83167.1"/>
    </source>
</evidence>
<evidence type="ECO:0000313" key="5">
    <source>
        <dbReference type="Proteomes" id="UP000188320"/>
    </source>
</evidence>
<evidence type="ECO:0000313" key="2">
    <source>
        <dbReference type="EMBL" id="OMH79279.1"/>
    </source>
</evidence>
<gene>
    <name evidence="4" type="ORF">AX774_g1370</name>
    <name evidence="3" type="ORF">AX774_g3328</name>
    <name evidence="2" type="ORF">AX774_g7312</name>
</gene>
<dbReference type="InterPro" id="IPR012863">
    <property type="entry name" value="DUF1636"/>
</dbReference>
<reference evidence="3" key="1">
    <citation type="submission" date="2017-01" db="EMBL/GenBank/DDBJ databases">
        <authorList>
            <person name="Mah S.A."/>
            <person name="Swanson W.J."/>
            <person name="Moy G.W."/>
            <person name="Vacquier V.D."/>
        </authorList>
    </citation>
    <scope>NUCLEOTIDE SEQUENCE [LARGE SCALE GENOMIC DNA]</scope>
    <source>
        <strain evidence="3">COL-18-3</strain>
    </source>
</reference>
<feature type="compositionally biased region" description="Basic residues" evidence="1">
    <location>
        <begin position="66"/>
        <end position="80"/>
    </location>
</feature>
<reference evidence="5" key="2">
    <citation type="submission" date="2017-01" db="EMBL/GenBank/DDBJ databases">
        <authorList>
            <person name="Wang Y."/>
            <person name="White M."/>
            <person name="Kvist S."/>
            <person name="Moncalvo J.-M."/>
        </authorList>
    </citation>
    <scope>NUCLEOTIDE SEQUENCE [LARGE SCALE GENOMIC DNA]</scope>
    <source>
        <strain evidence="5">COL-18-3</strain>
    </source>
</reference>
<keyword evidence="5" id="KW-1185">Reference proteome</keyword>
<dbReference type="EMBL" id="LSSK01000489">
    <property type="protein sequence ID" value="OMH83167.1"/>
    <property type="molecule type" value="Genomic_DNA"/>
</dbReference>
<evidence type="ECO:0000256" key="1">
    <source>
        <dbReference type="SAM" id="MobiDB-lite"/>
    </source>
</evidence>
<feature type="region of interest" description="Disordered" evidence="1">
    <location>
        <begin position="57"/>
        <end position="94"/>
    </location>
</feature>
<protein>
    <submittedName>
        <fullName evidence="3">Uncharacterized protein</fullName>
    </submittedName>
</protein>
<dbReference type="EMBL" id="LSSK01001610">
    <property type="protein sequence ID" value="OMH79279.1"/>
    <property type="molecule type" value="Genomic_DNA"/>
</dbReference>
<sequence>MPIIWPVNNERGWTPLLLLVGGTISICILIDDEYRNKVVNKIWQLSEAMLSGFCESETASDSAKSQNKKNKKKQKSTTKKQKADKDNGSSGSTPTKVRIEFIAGEYEYEGQDKLLKESLIQESLQEPTRGRAKKEKVLIERDAEYQMEREDITGNQKRHVMYVCTKCQRNDNMRCIPGYYSCFWKSEEENIGDMEDMFASITSATTTDGKQKKTGRILYENLKNLAAQRERIKQLSVCDENIIEHDEYGRIKQIPCSNTIEPRLEILPVRCLGTCEWGNVIAFAAEGKFAYQFGDINEGDAEDLNAVLEFTDFYLNSEDGFSKTKTRPARMKSNVLSRIPPFSEKFTNLEDF</sequence>
<evidence type="ECO:0000313" key="4">
    <source>
        <dbReference type="EMBL" id="OMH85103.1"/>
    </source>
</evidence>
<dbReference type="Pfam" id="PF07845">
    <property type="entry name" value="DUF1636"/>
    <property type="match status" value="1"/>
</dbReference>
<organism evidence="3 5">
    <name type="scientific">Zancudomyces culisetae</name>
    <name type="common">Gut fungus</name>
    <name type="synonym">Smittium culisetae</name>
    <dbReference type="NCBI Taxonomy" id="1213189"/>
    <lineage>
        <taxon>Eukaryota</taxon>
        <taxon>Fungi</taxon>
        <taxon>Fungi incertae sedis</taxon>
        <taxon>Zoopagomycota</taxon>
        <taxon>Kickxellomycotina</taxon>
        <taxon>Harpellomycetes</taxon>
        <taxon>Harpellales</taxon>
        <taxon>Legeriomycetaceae</taxon>
        <taxon>Zancudomyces</taxon>
    </lineage>
</organism>
<dbReference type="EMBL" id="LSSK01000111">
    <property type="protein sequence ID" value="OMH85103.1"/>
    <property type="molecule type" value="Genomic_DNA"/>
</dbReference>
<dbReference type="OrthoDB" id="5589413at2759"/>
<dbReference type="AlphaFoldDB" id="A0A1R1PQC9"/>